<dbReference type="Proteomes" id="UP000219452">
    <property type="component" value="Unassembled WGS sequence"/>
</dbReference>
<protein>
    <submittedName>
        <fullName evidence="3">Repeat domain-containing protein</fullName>
    </submittedName>
</protein>
<accession>A0A286GPW0</accession>
<dbReference type="Pfam" id="PF07593">
    <property type="entry name" value="UnbV_ASPIC"/>
    <property type="match status" value="1"/>
</dbReference>
<dbReference type="EMBL" id="OCNH01000007">
    <property type="protein sequence ID" value="SOD97558.1"/>
    <property type="molecule type" value="Genomic_DNA"/>
</dbReference>
<dbReference type="Pfam" id="PF13517">
    <property type="entry name" value="FG-GAP_3"/>
    <property type="match status" value="4"/>
</dbReference>
<dbReference type="PANTHER" id="PTHR16026:SF0">
    <property type="entry name" value="CARTILAGE ACIDIC PROTEIN 1"/>
    <property type="match status" value="1"/>
</dbReference>
<sequence>MNSQFPHRTYKDLLYFLRYSVHFSCFLTFLCGSAVCAQNPLFQLLAPKQTHIDFKNDIDENESLNVLSYEYFYNGGGVAVGDINNDGLLDLFFTANLKANKLYLNLGGLTFKDITSEAGAGLVGRSGGWKTGVSMADVNGDGWLDIYVCYSGKGDESKRRNQLFINQGAGPKGSVRFVDQAKEYGVDDNGYNTQATFFDYDRDGDLDLFLLHHNVKKYDNMELAKLHGETDLLAGNKLLENRNGHFVDVSQKEGIHQYPLTFGLGMAVADVNKDGWPDIYVTNDYNEPDYLYINQKGIDLAARRTGGPAFKDETQSCFRHLAQFSMGVDIADYNNDGLPDIMSLDMLPEDNRRQKLLQLQENYESFELMQQQKLQRQYMRNMLQLNNGDGTFSEIAQTAGVSNTDWSWSPLLADFDNDGYKDLFITNGYLRDYTNKDFLKYWGDYKIKKAIDREPVQLMDLVKAMPSTKIANYIFSNNRDLTFTNRQREWGFQTPAISNGAVYADLDNDGDLELVVNNINEPAFVYQNMSREQSANGFLQLKLVPSGKGKTAIGTKVTLFANGVLQYQEVNPVRGYLSSQPLTLHFGVGTASRIDSLTIIWPDQSLQKLTGVAINQQLVVQQQATTVTGSRELAQKKGTSVFTKVDPILAHTHEGFQENDFKRQPLMLWMYSHTGPILAKGDINKDGLDDVFISGDQSKPAGVWMQQQNGTFKQKDGVVIGDESISSISAAVFFDANGDGFDDLYVAKGGYSLFEINTTSFQDELYLNDGKGNLILSKAALPNLSASSKSCIRPYDYDQDGDIDLFVGGRVVPGRYPEAPVSYLLQNTGTGQFKAVPIPFAKIGMVTDVKWADMDGDGRADLVMCGEFMPIKIYLNTKDGFVDKTRQYFPEEEKGFWLSLTIADVNGDGQNDILAGNLGTNSQIRFSSKEPVELVYADFDNNGSIDPFFSFFVQGTSYPFVSRDELNDQIYAMRKKFAFYKDYANATINAIFPADELANAPKLTASECHSVCFLSKKGQFEKQILPIEAQFSPVTNMVCDDFDQDGQLDVLLLGNKSDNRLKLGSMDANYGCFLKGNGKGVFTYVNQPASGLSVIGDVKSVIDIGINKNKYLLIGAFNQPLQVYKKQKP</sequence>
<dbReference type="InterPro" id="IPR011519">
    <property type="entry name" value="UnbV_ASPIC"/>
</dbReference>
<evidence type="ECO:0000313" key="4">
    <source>
        <dbReference type="Proteomes" id="UP000219452"/>
    </source>
</evidence>
<keyword evidence="1" id="KW-0732">Signal</keyword>
<feature type="domain" description="ASPIC/UnbV" evidence="2">
    <location>
        <begin position="552"/>
        <end position="618"/>
    </location>
</feature>
<dbReference type="PANTHER" id="PTHR16026">
    <property type="entry name" value="CARTILAGE ACIDIC PROTEIN 1"/>
    <property type="match status" value="1"/>
</dbReference>
<proteinExistence type="predicted"/>
<dbReference type="AlphaFoldDB" id="A0A286GPW0"/>
<evidence type="ECO:0000313" key="3">
    <source>
        <dbReference type="EMBL" id="SOD97558.1"/>
    </source>
</evidence>
<dbReference type="SUPFAM" id="SSF69318">
    <property type="entry name" value="Integrin alpha N-terminal domain"/>
    <property type="match status" value="3"/>
</dbReference>
<evidence type="ECO:0000259" key="2">
    <source>
        <dbReference type="Pfam" id="PF07593"/>
    </source>
</evidence>
<organism evidence="3 4">
    <name type="scientific">Spirosoma fluviale</name>
    <dbReference type="NCBI Taxonomy" id="1597977"/>
    <lineage>
        <taxon>Bacteria</taxon>
        <taxon>Pseudomonadati</taxon>
        <taxon>Bacteroidota</taxon>
        <taxon>Cytophagia</taxon>
        <taxon>Cytophagales</taxon>
        <taxon>Cytophagaceae</taxon>
        <taxon>Spirosoma</taxon>
    </lineage>
</organism>
<gene>
    <name evidence="3" type="ORF">SAMN06269250_5838</name>
</gene>
<dbReference type="InterPro" id="IPR013517">
    <property type="entry name" value="FG-GAP"/>
</dbReference>
<dbReference type="RefSeq" id="WP_394341926.1">
    <property type="nucleotide sequence ID" value="NZ_OCNH01000007.1"/>
</dbReference>
<dbReference type="InterPro" id="IPR027039">
    <property type="entry name" value="Crtac1"/>
</dbReference>
<dbReference type="InterPro" id="IPR028994">
    <property type="entry name" value="Integrin_alpha_N"/>
</dbReference>
<name>A0A286GPW0_9BACT</name>
<reference evidence="4" key="1">
    <citation type="submission" date="2017-09" db="EMBL/GenBank/DDBJ databases">
        <authorList>
            <person name="Varghese N."/>
            <person name="Submissions S."/>
        </authorList>
    </citation>
    <scope>NUCLEOTIDE SEQUENCE [LARGE SCALE GENOMIC DNA]</scope>
    <source>
        <strain evidence="4">DSM 29961</strain>
    </source>
</reference>
<evidence type="ECO:0000256" key="1">
    <source>
        <dbReference type="ARBA" id="ARBA00022729"/>
    </source>
</evidence>
<dbReference type="Gene3D" id="2.130.10.130">
    <property type="entry name" value="Integrin alpha, N-terminal"/>
    <property type="match status" value="4"/>
</dbReference>
<keyword evidence="4" id="KW-1185">Reference proteome</keyword>